<keyword evidence="5 7" id="KW-0472">Membrane</keyword>
<keyword evidence="6" id="KW-0862">Zinc</keyword>
<evidence type="ECO:0000256" key="4">
    <source>
        <dbReference type="ARBA" id="ARBA00022989"/>
    </source>
</evidence>
<dbReference type="GO" id="GO:0016020">
    <property type="term" value="C:membrane"/>
    <property type="evidence" value="ECO:0007669"/>
    <property type="project" value="InterPro"/>
</dbReference>
<dbReference type="InterPro" id="IPR004254">
    <property type="entry name" value="AdipoR/HlyIII-related"/>
</dbReference>
<comment type="subcellular location">
    <subcellularLocation>
        <location evidence="1">Endomembrane system</location>
        <topology evidence="1">Multi-pass membrane protein</topology>
    </subcellularLocation>
</comment>
<dbReference type="EMBL" id="JABDTM020013898">
    <property type="protein sequence ID" value="KAH0819717.1"/>
    <property type="molecule type" value="Genomic_DNA"/>
</dbReference>
<keyword evidence="6" id="KW-0479">Metal-binding</keyword>
<feature type="transmembrane region" description="Helical" evidence="7">
    <location>
        <begin position="80"/>
        <end position="99"/>
    </location>
</feature>
<dbReference type="GO" id="GO:0046872">
    <property type="term" value="F:metal ion binding"/>
    <property type="evidence" value="ECO:0007669"/>
    <property type="project" value="UniProtKB-KW"/>
</dbReference>
<reference evidence="9" key="2">
    <citation type="submission" date="2021-08" db="EMBL/GenBank/DDBJ databases">
        <authorList>
            <person name="Eriksson T."/>
        </authorList>
    </citation>
    <scope>NUCLEOTIDE SEQUENCE</scope>
    <source>
        <strain evidence="9">Stoneville</strain>
        <tissue evidence="9">Whole head</tissue>
    </source>
</reference>
<dbReference type="InterPro" id="IPR026704">
    <property type="entry name" value="KATNIP"/>
</dbReference>
<dbReference type="AlphaFoldDB" id="A0A8J6HSU8"/>
<organism evidence="9 10">
    <name type="scientific">Tenebrio molitor</name>
    <name type="common">Yellow mealworm beetle</name>
    <dbReference type="NCBI Taxonomy" id="7067"/>
    <lineage>
        <taxon>Eukaryota</taxon>
        <taxon>Metazoa</taxon>
        <taxon>Ecdysozoa</taxon>
        <taxon>Arthropoda</taxon>
        <taxon>Hexapoda</taxon>
        <taxon>Insecta</taxon>
        <taxon>Pterygota</taxon>
        <taxon>Neoptera</taxon>
        <taxon>Endopterygota</taxon>
        <taxon>Coleoptera</taxon>
        <taxon>Polyphaga</taxon>
        <taxon>Cucujiformia</taxon>
        <taxon>Tenebrionidae</taxon>
        <taxon>Tenebrio</taxon>
    </lineage>
</organism>
<sequence length="1189" mass="134854">MISNTVVQQCCFYFNKLISLDTWKRIQWMNKKAPPQEAYNPTPIEHVANVITHGVWILPSILATLELLERSHNGAQTLSALVYGATLVFLFSISTSFHCSFFCNKRGKLKDVLHRCDRAMIYVFIAGSYFPWLTLEQLPKEGWASSMHWFVWFLAVLGIIYQQTFHERYKSLETCFYLVMGIGPGLLVICEHEFSGLTEVKVGGALYVVGVMFFKSDGIIPCAHAIWHLFVVMAAGVHYYAIRNNFTMEPNIPARNEEYSVRNSTDIPSHGTIPKWLDEISQKVVQNHDLQMEKNRDLAYNVDVKNFFDGLDRATRKSSESASAKFGRRSSLTSQLLDTSSTISMTSNTDYLIPRFDGKFDIKSLRPDPYQIDLEKSWKSLDNFKQSHKGRLDSAKDLDLEPKIGDFDYVLSPISSNENSENEIGTVYSPSLLEKNVPNRSRSEMSNYYFTSHEKKFAATSKSQMELFPRQRYDPVFEKKLSEYQLKIDKENKLREEIICELLAENERITERLKSHSLERGGEPGGILSSYRKYNTNSKYKSKSSKKNHKEAKLSKESVFIIPELPTGQTLIIDILSTWGDKYYVGLNGIEIFGVDGKLVKARRVTAVPPNVNVLPECNNDPRVVSNLLDGVNRTQDDMHIWLAPFEMGCSHIITVEFEEVATVSMIRIWNYNKSRIHSYRGVRDIVMFLDDTPIFKGEIAKACGGMLGGIDAFGDTILFTTEDQILENIAKNDPSYSFLTSGPSTPTIMERPPTSALTSDVRRFEDGLRVAHRVLQIRPITGPVAKNSPTDQILLGASQIDLVLLSNWGHVGMIGLTGLELVQGNETVIMVKSNQLSCSVRSETSRLSNLINGVNITNEVGDMWWVPFEFGEEVTVRMDFEDFKYVSGIRIWNYNGNLETSYAGVRAMKILLDGKPVKNPLTKNEIFILRRAPGNQHYDFVQDIKFVEDPKDPEEHQEEMPSLLDQDEFYEPSSMPEGFVVQLIIFSSWGDQYYCGLNGLELYNQYGKKIVLEEQNICAYPESVNSLPDVVGDVRTPTKLIDGVNDDHTGSHAWLAPIIPKHLNRIYVVMDQPIVVSVVKLWNYSKTPNRGIKEFGILVDDLLVYNGTLEKYSLNMDGYQTVLFTENEAILGEEYDTVMRNSAFPQDVILLDEDIRTTTGGSLPEADPALRPFTSVNLYDRGYTSLSH</sequence>
<comment type="similarity">
    <text evidence="2">Belongs to the ADIPOR family.</text>
</comment>
<feature type="binding site" evidence="6">
    <location>
        <position position="228"/>
    </location>
    <ligand>
        <name>Zn(2+)</name>
        <dbReference type="ChEBI" id="CHEBI:29105"/>
    </ligand>
</feature>
<evidence type="ECO:0000256" key="7">
    <source>
        <dbReference type="SAM" id="Phobius"/>
    </source>
</evidence>
<accession>A0A8J6HSU8</accession>
<feature type="transmembrane region" description="Helical" evidence="7">
    <location>
        <begin position="119"/>
        <end position="135"/>
    </location>
</feature>
<evidence type="ECO:0000313" key="9">
    <source>
        <dbReference type="EMBL" id="KAH0819717.1"/>
    </source>
</evidence>
<dbReference type="InterPro" id="IPR005744">
    <property type="entry name" value="Hy-lIII"/>
</dbReference>
<feature type="transmembrane region" description="Helical" evidence="7">
    <location>
        <begin position="226"/>
        <end position="242"/>
    </location>
</feature>
<feature type="binding site" evidence="6">
    <location>
        <position position="98"/>
    </location>
    <ligand>
        <name>Zn(2+)</name>
        <dbReference type="ChEBI" id="CHEBI:29105"/>
    </ligand>
</feature>
<keyword evidence="3 7" id="KW-0812">Transmembrane</keyword>
<reference evidence="9" key="1">
    <citation type="journal article" date="2020" name="J Insects Food Feed">
        <title>The yellow mealworm (Tenebrio molitor) genome: a resource for the emerging insects as food and feed industry.</title>
        <authorList>
            <person name="Eriksson T."/>
            <person name="Andere A."/>
            <person name="Kelstrup H."/>
            <person name="Emery V."/>
            <person name="Picard C."/>
        </authorList>
    </citation>
    <scope>NUCLEOTIDE SEQUENCE</scope>
    <source>
        <strain evidence="9">Stoneville</strain>
        <tissue evidence="9">Whole head</tissue>
    </source>
</reference>
<dbReference type="PANTHER" id="PTHR21534">
    <property type="entry name" value="KATANIN-INTERACTING PROTEIN"/>
    <property type="match status" value="1"/>
</dbReference>
<dbReference type="Pfam" id="PF14652">
    <property type="entry name" value="DUF4457"/>
    <property type="match status" value="2"/>
</dbReference>
<dbReference type="Proteomes" id="UP000719412">
    <property type="component" value="Unassembled WGS sequence"/>
</dbReference>
<evidence type="ECO:0000259" key="8">
    <source>
        <dbReference type="Pfam" id="PF14652"/>
    </source>
</evidence>
<feature type="transmembrane region" description="Helical" evidence="7">
    <location>
        <begin position="147"/>
        <end position="165"/>
    </location>
</feature>
<keyword evidence="4 7" id="KW-1133">Transmembrane helix</keyword>
<dbReference type="InterPro" id="IPR027859">
    <property type="entry name" value="KATNIP_dom"/>
</dbReference>
<feature type="domain" description="KATNIP" evidence="8">
    <location>
        <begin position="536"/>
        <end position="702"/>
    </location>
</feature>
<protein>
    <recommendedName>
        <fullName evidence="8">KATNIP domain-containing protein</fullName>
    </recommendedName>
</protein>
<dbReference type="Pfam" id="PF03006">
    <property type="entry name" value="HlyIII"/>
    <property type="match status" value="1"/>
</dbReference>
<evidence type="ECO:0000256" key="6">
    <source>
        <dbReference type="PIRSR" id="PIRSR604254-1"/>
    </source>
</evidence>
<dbReference type="GO" id="GO:0140911">
    <property type="term" value="F:pore-forming activity"/>
    <property type="evidence" value="ECO:0007669"/>
    <property type="project" value="InterPro"/>
</dbReference>
<dbReference type="NCBIfam" id="TIGR01065">
    <property type="entry name" value="hlyIII"/>
    <property type="match status" value="1"/>
</dbReference>
<feature type="binding site" evidence="6">
    <location>
        <position position="224"/>
    </location>
    <ligand>
        <name>Zn(2+)</name>
        <dbReference type="ChEBI" id="CHEBI:29105"/>
    </ligand>
</feature>
<evidence type="ECO:0000256" key="5">
    <source>
        <dbReference type="ARBA" id="ARBA00023136"/>
    </source>
</evidence>
<comment type="caution">
    <text evidence="9">The sequence shown here is derived from an EMBL/GenBank/DDBJ whole genome shotgun (WGS) entry which is preliminary data.</text>
</comment>
<dbReference type="GO" id="GO:0012505">
    <property type="term" value="C:endomembrane system"/>
    <property type="evidence" value="ECO:0007669"/>
    <property type="project" value="UniProtKB-SubCell"/>
</dbReference>
<keyword evidence="10" id="KW-1185">Reference proteome</keyword>
<feature type="domain" description="KATNIP" evidence="8">
    <location>
        <begin position="803"/>
        <end position="1112"/>
    </location>
</feature>
<evidence type="ECO:0000313" key="10">
    <source>
        <dbReference type="Proteomes" id="UP000719412"/>
    </source>
</evidence>
<evidence type="ECO:0000256" key="3">
    <source>
        <dbReference type="ARBA" id="ARBA00022692"/>
    </source>
</evidence>
<evidence type="ECO:0000256" key="2">
    <source>
        <dbReference type="ARBA" id="ARBA00007018"/>
    </source>
</evidence>
<proteinExistence type="inferred from homology"/>
<dbReference type="PANTHER" id="PTHR21534:SF0">
    <property type="entry name" value="KATANIN-INTERACTING PROTEIN"/>
    <property type="match status" value="1"/>
</dbReference>
<gene>
    <name evidence="9" type="ORF">GEV33_003074</name>
</gene>
<name>A0A8J6HSU8_TENMO</name>
<evidence type="ECO:0000256" key="1">
    <source>
        <dbReference type="ARBA" id="ARBA00004127"/>
    </source>
</evidence>